<dbReference type="HOGENOM" id="CLU_1428640_0_0_1"/>
<accession>E3KNH1</accession>
<reference key="1">
    <citation type="submission" date="2007-01" db="EMBL/GenBank/DDBJ databases">
        <title>The Genome Sequence of Puccinia graminis f. sp. tritici Strain CRL 75-36-700-3.</title>
        <authorList>
            <consortium name="The Broad Institute Genome Sequencing Platform"/>
            <person name="Birren B."/>
            <person name="Lander E."/>
            <person name="Galagan J."/>
            <person name="Nusbaum C."/>
            <person name="Devon K."/>
            <person name="Cuomo C."/>
            <person name="Jaffe D."/>
            <person name="Butler J."/>
            <person name="Alvarez P."/>
            <person name="Gnerre S."/>
            <person name="Grabherr M."/>
            <person name="Mauceli E."/>
            <person name="Brockman W."/>
            <person name="Young S."/>
            <person name="LaButti K."/>
            <person name="Sykes S."/>
            <person name="DeCaprio D."/>
            <person name="Crawford M."/>
            <person name="Koehrsen M."/>
            <person name="Engels R."/>
            <person name="Montgomery P."/>
            <person name="Pearson M."/>
            <person name="Howarth C."/>
            <person name="Larson L."/>
            <person name="White J."/>
            <person name="Zeng Q."/>
            <person name="Kodira C."/>
            <person name="Yandava C."/>
            <person name="Alvarado L."/>
            <person name="O'Leary S."/>
            <person name="Szabo L."/>
            <person name="Dean R."/>
            <person name="Schein J."/>
        </authorList>
    </citation>
    <scope>NUCLEOTIDE SEQUENCE</scope>
    <source>
        <strain>CRL 75-36-700-3</strain>
    </source>
</reference>
<name>E3KNH1_PUCGT</name>
<reference evidence="3" key="2">
    <citation type="journal article" date="2011" name="Proc. Natl. Acad. Sci. U.S.A.">
        <title>Obligate biotrophy features unraveled by the genomic analysis of rust fungi.</title>
        <authorList>
            <person name="Duplessis S."/>
            <person name="Cuomo C.A."/>
            <person name="Lin Y.-C."/>
            <person name="Aerts A."/>
            <person name="Tisserant E."/>
            <person name="Veneault-Fourrey C."/>
            <person name="Joly D.L."/>
            <person name="Hacquard S."/>
            <person name="Amselem J."/>
            <person name="Cantarel B.L."/>
            <person name="Chiu R."/>
            <person name="Coutinho P.M."/>
            <person name="Feau N."/>
            <person name="Field M."/>
            <person name="Frey P."/>
            <person name="Gelhaye E."/>
            <person name="Goldberg J."/>
            <person name="Grabherr M.G."/>
            <person name="Kodira C.D."/>
            <person name="Kohler A."/>
            <person name="Kuees U."/>
            <person name="Lindquist E.A."/>
            <person name="Lucas S.M."/>
            <person name="Mago R."/>
            <person name="Mauceli E."/>
            <person name="Morin E."/>
            <person name="Murat C."/>
            <person name="Pangilinan J.L."/>
            <person name="Park R."/>
            <person name="Pearson M."/>
            <person name="Quesneville H."/>
            <person name="Rouhier N."/>
            <person name="Sakthikumar S."/>
            <person name="Salamov A.A."/>
            <person name="Schmutz J."/>
            <person name="Selles B."/>
            <person name="Shapiro H."/>
            <person name="Tanguay P."/>
            <person name="Tuskan G.A."/>
            <person name="Henrissat B."/>
            <person name="Van de Peer Y."/>
            <person name="Rouze P."/>
            <person name="Ellis J.G."/>
            <person name="Dodds P.N."/>
            <person name="Schein J.E."/>
            <person name="Zhong S."/>
            <person name="Hamelin R.C."/>
            <person name="Grigoriev I.V."/>
            <person name="Szabo L.J."/>
            <person name="Martin F."/>
        </authorList>
    </citation>
    <scope>NUCLEOTIDE SEQUENCE [LARGE SCALE GENOMIC DNA]</scope>
    <source>
        <strain evidence="3">CRL 75-36-700-3 / race SCCL</strain>
    </source>
</reference>
<organism evidence="2 3">
    <name type="scientific">Puccinia graminis f. sp. tritici (strain CRL 75-36-700-3 / race SCCL)</name>
    <name type="common">Black stem rust fungus</name>
    <dbReference type="NCBI Taxonomy" id="418459"/>
    <lineage>
        <taxon>Eukaryota</taxon>
        <taxon>Fungi</taxon>
        <taxon>Dikarya</taxon>
        <taxon>Basidiomycota</taxon>
        <taxon>Pucciniomycotina</taxon>
        <taxon>Pucciniomycetes</taxon>
        <taxon>Pucciniales</taxon>
        <taxon>Pucciniaceae</taxon>
        <taxon>Puccinia</taxon>
    </lineage>
</organism>
<dbReference type="KEGG" id="pgr:PGTG_11602"/>
<feature type="compositionally biased region" description="Low complexity" evidence="1">
    <location>
        <begin position="1"/>
        <end position="26"/>
    </location>
</feature>
<dbReference type="InParanoid" id="E3KNH1"/>
<feature type="compositionally biased region" description="Basic residues" evidence="1">
    <location>
        <begin position="116"/>
        <end position="126"/>
    </location>
</feature>
<evidence type="ECO:0000313" key="3">
    <source>
        <dbReference type="Proteomes" id="UP000008783"/>
    </source>
</evidence>
<dbReference type="Proteomes" id="UP000008783">
    <property type="component" value="Unassembled WGS sequence"/>
</dbReference>
<dbReference type="VEuPathDB" id="FungiDB:PGTG_11602"/>
<evidence type="ECO:0000313" key="2">
    <source>
        <dbReference type="EMBL" id="EFP85846.1"/>
    </source>
</evidence>
<dbReference type="EMBL" id="DS178297">
    <property type="protein sequence ID" value="EFP85846.1"/>
    <property type="molecule type" value="Genomic_DNA"/>
</dbReference>
<evidence type="ECO:0000256" key="1">
    <source>
        <dbReference type="SAM" id="MobiDB-lite"/>
    </source>
</evidence>
<keyword evidence="3" id="KW-1185">Reference proteome</keyword>
<sequence length="190" mass="20394">MACRSLRGQGVLRGLGRRSGPSNGLSDCLEPLDVNRRSWGRSEQNPMAWRVVESIGRSEGRTELDPRIWGPFRTVSEDPSGSKGLGGCSSSKDGLRAVPSGIRGSGGRSEASNRFPRVRSGLRGRLQRSGVKPDDPKMNGDQGVSWGSRDFLGFPVGTGKEGELQGNCKMRNVQGSDLGRTPSSKFVTCT</sequence>
<dbReference type="RefSeq" id="XP_003330265.1">
    <property type="nucleotide sequence ID" value="XM_003330217.1"/>
</dbReference>
<dbReference type="GeneID" id="10544426"/>
<proteinExistence type="predicted"/>
<gene>
    <name evidence="2" type="ORF">PGTG_11602</name>
</gene>
<dbReference type="AlphaFoldDB" id="E3KNH1"/>
<feature type="region of interest" description="Disordered" evidence="1">
    <location>
        <begin position="70"/>
        <end position="152"/>
    </location>
</feature>
<feature type="region of interest" description="Disordered" evidence="1">
    <location>
        <begin position="1"/>
        <end position="30"/>
    </location>
</feature>
<protein>
    <submittedName>
        <fullName evidence="2">Uncharacterized protein</fullName>
    </submittedName>
</protein>